<organism evidence="2 3">
    <name type="scientific">Arachidicoccus rhizosphaerae</name>
    <dbReference type="NCBI Taxonomy" id="551991"/>
    <lineage>
        <taxon>Bacteria</taxon>
        <taxon>Pseudomonadati</taxon>
        <taxon>Bacteroidota</taxon>
        <taxon>Chitinophagia</taxon>
        <taxon>Chitinophagales</taxon>
        <taxon>Chitinophagaceae</taxon>
        <taxon>Arachidicoccus</taxon>
    </lineage>
</organism>
<dbReference type="Gene3D" id="3.30.420.40">
    <property type="match status" value="2"/>
</dbReference>
<accession>A0A1H3VKK7</accession>
<dbReference type="InterPro" id="IPR043129">
    <property type="entry name" value="ATPase_NBD"/>
</dbReference>
<dbReference type="RefSeq" id="WP_091392291.1">
    <property type="nucleotide sequence ID" value="NZ_FNQY01000001.1"/>
</dbReference>
<evidence type="ECO:0000313" key="3">
    <source>
        <dbReference type="Proteomes" id="UP000199041"/>
    </source>
</evidence>
<reference evidence="2 3" key="1">
    <citation type="submission" date="2016-10" db="EMBL/GenBank/DDBJ databases">
        <authorList>
            <person name="de Groot N.N."/>
        </authorList>
    </citation>
    <scope>NUCLEOTIDE SEQUENCE [LARGE SCALE GENOMIC DNA]</scope>
    <source>
        <strain evidence="2 3">Vu-144</strain>
    </source>
</reference>
<keyword evidence="3" id="KW-1185">Reference proteome</keyword>
<keyword evidence="2" id="KW-0808">Transferase</keyword>
<gene>
    <name evidence="2" type="ORF">SAMN05192529_101227</name>
</gene>
<dbReference type="AlphaFoldDB" id="A0A1H3VKK7"/>
<dbReference type="Pfam" id="PF00480">
    <property type="entry name" value="ROK"/>
    <property type="match status" value="1"/>
</dbReference>
<dbReference type="GO" id="GO:0016301">
    <property type="term" value="F:kinase activity"/>
    <property type="evidence" value="ECO:0007669"/>
    <property type="project" value="UniProtKB-KW"/>
</dbReference>
<dbReference type="OrthoDB" id="9810372at2"/>
<dbReference type="Gene3D" id="1.10.10.10">
    <property type="entry name" value="Winged helix-like DNA-binding domain superfamily/Winged helix DNA-binding domain"/>
    <property type="match status" value="1"/>
</dbReference>
<dbReference type="PANTHER" id="PTHR18964">
    <property type="entry name" value="ROK (REPRESSOR, ORF, KINASE) FAMILY"/>
    <property type="match status" value="1"/>
</dbReference>
<proteinExistence type="inferred from homology"/>
<dbReference type="InterPro" id="IPR036388">
    <property type="entry name" value="WH-like_DNA-bd_sf"/>
</dbReference>
<dbReference type="EMBL" id="FNQY01000001">
    <property type="protein sequence ID" value="SDZ75211.1"/>
    <property type="molecule type" value="Genomic_DNA"/>
</dbReference>
<evidence type="ECO:0000313" key="2">
    <source>
        <dbReference type="EMBL" id="SDZ75211.1"/>
    </source>
</evidence>
<dbReference type="Proteomes" id="UP000199041">
    <property type="component" value="Unassembled WGS sequence"/>
</dbReference>
<sequence>MSNKTVLNKKNIIKSLFLTDGLSFSEISEQIGKSHSLTMKLVAELVEDSVLVEKGLAPSSGGRRPQTHSLIPDTFYLVAVAMDQFVTRIVIMDANRKMATPVKQIELPLADNLQALNVLIDTIEQTIEEAKVDKDKILGIGIGMPGFINAQKGTNYTFMGANIVSHIKEKTGYPTFIENDSSTIALAEIKYGQAMEEKNAMILNLSWGIGLGMVLEGKIFRGNDGFAGEFSHIPLFKNGKLCSCGKTGCLETETSLNYMIRKAKAEIRSGRATYLTKISLDESDHESIARHFIDAAVLGDTLVVEIISAVAYNIGRGIAILMHLLNPGKIILSGRMSGAGRIWLAPIQQAINEFCIPRLVQNTKIELSSLGYEAELIGAATLVIENIKHCPMTHIIKEHAN</sequence>
<keyword evidence="2" id="KW-0418">Kinase</keyword>
<dbReference type="SUPFAM" id="SSF46785">
    <property type="entry name" value="Winged helix' DNA-binding domain"/>
    <property type="match status" value="1"/>
</dbReference>
<name>A0A1H3VKK7_9BACT</name>
<dbReference type="InterPro" id="IPR000600">
    <property type="entry name" value="ROK"/>
</dbReference>
<dbReference type="PANTHER" id="PTHR18964:SF149">
    <property type="entry name" value="BIFUNCTIONAL UDP-N-ACETYLGLUCOSAMINE 2-EPIMERASE_N-ACETYLMANNOSAMINE KINASE"/>
    <property type="match status" value="1"/>
</dbReference>
<dbReference type="STRING" id="551991.SAMN05192529_101227"/>
<protein>
    <submittedName>
        <fullName evidence="2">Sugar kinase of the NBD/HSP70 family, may contain an N-terminal HTH domain</fullName>
    </submittedName>
</protein>
<comment type="similarity">
    <text evidence="1">Belongs to the ROK (NagC/XylR) family.</text>
</comment>
<dbReference type="SUPFAM" id="SSF53067">
    <property type="entry name" value="Actin-like ATPase domain"/>
    <property type="match status" value="1"/>
</dbReference>
<dbReference type="InterPro" id="IPR036390">
    <property type="entry name" value="WH_DNA-bd_sf"/>
</dbReference>
<evidence type="ECO:0000256" key="1">
    <source>
        <dbReference type="ARBA" id="ARBA00006479"/>
    </source>
</evidence>